<sequence length="204" mass="20899">MTSAPVVLAFDTASACCAVAVIRGDHLLATRVEPMTKGQAERLLVICEELLAEAGISLPEVDVIGVGTGPGNFTGIRISVSAARGLALGLGVPAVGVTAFDALGYGQTPPFACAIDARRDHVYFQSTAKDGSARDAALFHHAECPTHEGPLIGAGGDAAAVPTAVAIAHIAAKRRNETPERPAPFYIRPADAAPAKDAPPMILT</sequence>
<dbReference type="SUPFAM" id="SSF53067">
    <property type="entry name" value="Actin-like ATPase domain"/>
    <property type="match status" value="1"/>
</dbReference>
<organism evidence="2 3">
    <name type="scientific">Roseobacter denitrificans (strain ATCC 33942 / OCh 114)</name>
    <name type="common">Erythrobacter sp. (strain OCh 114)</name>
    <name type="synonym">Roseobacter denitrificans</name>
    <dbReference type="NCBI Taxonomy" id="375451"/>
    <lineage>
        <taxon>Bacteria</taxon>
        <taxon>Pseudomonadati</taxon>
        <taxon>Pseudomonadota</taxon>
        <taxon>Alphaproteobacteria</taxon>
        <taxon>Rhodobacterales</taxon>
        <taxon>Roseobacteraceae</taxon>
        <taxon>Roseobacter</taxon>
    </lineage>
</organism>
<name>Q169R8_ROSDO</name>
<dbReference type="GO" id="GO:0016746">
    <property type="term" value="F:acyltransferase activity"/>
    <property type="evidence" value="ECO:0007669"/>
    <property type="project" value="UniProtKB-KW"/>
</dbReference>
<accession>Q169R8</accession>
<dbReference type="InterPro" id="IPR043129">
    <property type="entry name" value="ATPase_NBD"/>
</dbReference>
<dbReference type="NCBIfam" id="TIGR03725">
    <property type="entry name" value="T6A_YeaZ"/>
    <property type="match status" value="1"/>
</dbReference>
<keyword evidence="3" id="KW-1185">Reference proteome</keyword>
<dbReference type="EMBL" id="CP000362">
    <property type="protein sequence ID" value="ABG31275.1"/>
    <property type="molecule type" value="Genomic_DNA"/>
</dbReference>
<dbReference type="EC" id="2.3.1.128" evidence="2"/>
<dbReference type="Proteomes" id="UP000007029">
    <property type="component" value="Chromosome"/>
</dbReference>
<keyword evidence="2" id="KW-0808">Transferase</keyword>
<keyword evidence="2" id="KW-0378">Hydrolase</keyword>
<dbReference type="GO" id="GO:0008233">
    <property type="term" value="F:peptidase activity"/>
    <property type="evidence" value="ECO:0007669"/>
    <property type="project" value="UniProtKB-KW"/>
</dbReference>
<gene>
    <name evidence="2" type="ordered locus">RD1_1649</name>
</gene>
<dbReference type="RefSeq" id="WP_011567895.1">
    <property type="nucleotide sequence ID" value="NC_008209.1"/>
</dbReference>
<evidence type="ECO:0000259" key="1">
    <source>
        <dbReference type="Pfam" id="PF00814"/>
    </source>
</evidence>
<protein>
    <submittedName>
        <fullName evidence="2">Glycoprotease family protein, putative</fullName>
        <ecNumber evidence="2">2.3.1.128</ecNumber>
    </submittedName>
</protein>
<evidence type="ECO:0000313" key="3">
    <source>
        <dbReference type="Proteomes" id="UP000007029"/>
    </source>
</evidence>
<keyword evidence="2" id="KW-0645">Protease</keyword>
<dbReference type="InterPro" id="IPR022496">
    <property type="entry name" value="T6A_TsaB"/>
</dbReference>
<dbReference type="STRING" id="375451.RD1_1649"/>
<keyword evidence="2" id="KW-0012">Acyltransferase</keyword>
<dbReference type="OrthoDB" id="9809995at2"/>
<dbReference type="InterPro" id="IPR000905">
    <property type="entry name" value="Gcp-like_dom"/>
</dbReference>
<dbReference type="PANTHER" id="PTHR11735">
    <property type="entry name" value="TRNA N6-ADENOSINE THREONYLCARBAMOYLTRANSFERASE"/>
    <property type="match status" value="1"/>
</dbReference>
<dbReference type="Gene3D" id="3.30.420.40">
    <property type="match status" value="2"/>
</dbReference>
<proteinExistence type="predicted"/>
<dbReference type="GO" id="GO:0005829">
    <property type="term" value="C:cytosol"/>
    <property type="evidence" value="ECO:0007669"/>
    <property type="project" value="TreeGrafter"/>
</dbReference>
<evidence type="ECO:0000313" key="2">
    <source>
        <dbReference type="EMBL" id="ABG31275.1"/>
    </source>
</evidence>
<dbReference type="AlphaFoldDB" id="Q169R8"/>
<dbReference type="HOGENOM" id="CLU_064886_3_0_5"/>
<dbReference type="KEGG" id="rde:RD1_1649"/>
<dbReference type="GO" id="GO:0006508">
    <property type="term" value="P:proteolysis"/>
    <property type="evidence" value="ECO:0007669"/>
    <property type="project" value="UniProtKB-KW"/>
</dbReference>
<dbReference type="PANTHER" id="PTHR11735:SF11">
    <property type="entry name" value="TRNA THREONYLCARBAMOYLADENOSINE BIOSYNTHESIS PROTEIN TSAB"/>
    <property type="match status" value="1"/>
</dbReference>
<reference evidence="2 3" key="1">
    <citation type="journal article" date="2007" name="J. Bacteriol.">
        <title>The complete genome sequence of Roseobacter denitrificans reveals a mixotrophic rather than photosynthetic metabolism.</title>
        <authorList>
            <person name="Swingley W.D."/>
            <person name="Sadekar S."/>
            <person name="Mastrian S.D."/>
            <person name="Matthies H.J."/>
            <person name="Hao J."/>
            <person name="Ramos H."/>
            <person name="Acharya C.R."/>
            <person name="Conrad A.L."/>
            <person name="Taylor H.L."/>
            <person name="Dejesa L.C."/>
            <person name="Shah M.K."/>
            <person name="O'huallachain M.E."/>
            <person name="Lince M.T."/>
            <person name="Blankenship R.E."/>
            <person name="Beatty J.T."/>
            <person name="Touchman J.W."/>
        </authorList>
    </citation>
    <scope>NUCLEOTIDE SEQUENCE [LARGE SCALE GENOMIC DNA]</scope>
    <source>
        <strain evidence="3">ATCC 33942 / OCh 114</strain>
    </source>
</reference>
<dbReference type="Pfam" id="PF00814">
    <property type="entry name" value="TsaD"/>
    <property type="match status" value="1"/>
</dbReference>
<feature type="domain" description="Gcp-like" evidence="1">
    <location>
        <begin position="40"/>
        <end position="134"/>
    </location>
</feature>
<dbReference type="GO" id="GO:0002949">
    <property type="term" value="P:tRNA threonylcarbamoyladenosine modification"/>
    <property type="evidence" value="ECO:0007669"/>
    <property type="project" value="InterPro"/>
</dbReference>
<dbReference type="eggNOG" id="COG1214">
    <property type="taxonomic scope" value="Bacteria"/>
</dbReference>